<dbReference type="PANTHER" id="PTHR30071:SF1">
    <property type="entry name" value="CYTOCHROME B_B6 PROTEIN-RELATED"/>
    <property type="match status" value="1"/>
</dbReference>
<keyword evidence="5 7" id="KW-0472">Membrane</keyword>
<dbReference type="OrthoDB" id="9814290at2"/>
<dbReference type="GO" id="GO:0005886">
    <property type="term" value="C:plasma membrane"/>
    <property type="evidence" value="ECO:0007669"/>
    <property type="project" value="TreeGrafter"/>
</dbReference>
<evidence type="ECO:0000256" key="4">
    <source>
        <dbReference type="ARBA" id="ARBA00022989"/>
    </source>
</evidence>
<dbReference type="GO" id="GO:0020037">
    <property type="term" value="F:heme binding"/>
    <property type="evidence" value="ECO:0007669"/>
    <property type="project" value="InterPro"/>
</dbReference>
<dbReference type="PATRIC" id="fig|1121362.3.peg.423"/>
<feature type="domain" description="Cytochrome c assembly protein" evidence="8">
    <location>
        <begin position="136"/>
        <end position="344"/>
    </location>
</feature>
<feature type="transmembrane region" description="Helical" evidence="7">
    <location>
        <begin position="110"/>
        <end position="128"/>
    </location>
</feature>
<name>M1P469_9CORY</name>
<dbReference type="GO" id="GO:0017004">
    <property type="term" value="P:cytochrome complex assembly"/>
    <property type="evidence" value="ECO:0007669"/>
    <property type="project" value="UniProtKB-KW"/>
</dbReference>
<evidence type="ECO:0000256" key="2">
    <source>
        <dbReference type="ARBA" id="ARBA00022692"/>
    </source>
</evidence>
<dbReference type="Proteomes" id="UP000011723">
    <property type="component" value="Chromosome"/>
</dbReference>
<dbReference type="Pfam" id="PF01578">
    <property type="entry name" value="Cytochrom_C_asm"/>
    <property type="match status" value="1"/>
</dbReference>
<dbReference type="STRING" id="1121362.A605_02135"/>
<feature type="transmembrane region" description="Helical" evidence="7">
    <location>
        <begin position="14"/>
        <end position="34"/>
    </location>
</feature>
<dbReference type="EMBL" id="CP003697">
    <property type="protein sequence ID" value="AGF71441.1"/>
    <property type="molecule type" value="Genomic_DNA"/>
</dbReference>
<evidence type="ECO:0000313" key="10">
    <source>
        <dbReference type="Proteomes" id="UP000011723"/>
    </source>
</evidence>
<evidence type="ECO:0000256" key="7">
    <source>
        <dbReference type="SAM" id="Phobius"/>
    </source>
</evidence>
<keyword evidence="4 7" id="KW-1133">Transmembrane helix</keyword>
<dbReference type="eggNOG" id="COG0755">
    <property type="taxonomic scope" value="Bacteria"/>
</dbReference>
<evidence type="ECO:0000256" key="6">
    <source>
        <dbReference type="SAM" id="MobiDB-lite"/>
    </source>
</evidence>
<feature type="transmembrane region" description="Helical" evidence="7">
    <location>
        <begin position="254"/>
        <end position="277"/>
    </location>
</feature>
<dbReference type="InterPro" id="IPR017562">
    <property type="entry name" value="Cyt_c_biogenesis_CcsA"/>
</dbReference>
<evidence type="ECO:0000313" key="9">
    <source>
        <dbReference type="EMBL" id="AGF71441.1"/>
    </source>
</evidence>
<dbReference type="InterPro" id="IPR002541">
    <property type="entry name" value="Cyt_c_assembly"/>
</dbReference>
<keyword evidence="3" id="KW-0201">Cytochrome c-type biogenesis</keyword>
<comment type="subcellular location">
    <subcellularLocation>
        <location evidence="1">Membrane</location>
        <topology evidence="1">Multi-pass membrane protein</topology>
    </subcellularLocation>
</comment>
<dbReference type="InterPro" id="IPR045062">
    <property type="entry name" value="Cyt_c_biogenesis_CcsA/CcmC"/>
</dbReference>
<evidence type="ECO:0000259" key="8">
    <source>
        <dbReference type="Pfam" id="PF01578"/>
    </source>
</evidence>
<keyword evidence="10" id="KW-1185">Reference proteome</keyword>
<evidence type="ECO:0000256" key="5">
    <source>
        <dbReference type="ARBA" id="ARBA00023136"/>
    </source>
</evidence>
<sequence length="350" mass="38147">MPVNQTLSNFSDTAFQTAFVIYLLALVLSLVYYGKMQGVIDARRTRERVGEKELVTVGAGADDPDGRGGGGGTDGAVEDAEDAEDTALTDEEFADKEASANKWGGMTQSLVWLGVLVHVVSVVLRGLATERFPFGNLYEYVLVITAFTMAATTVVIQRREWRVVWPWLLTPILALLFFGGTELYAESAPVVPALQSNWLPIHVSTVSFGGAIGILSGIASLLYLLRIWQPKGKERGFFGAVAKPLPSAKKLDGLAYKSAIVTLPTLGLGIVLGAIWAEAAWGRYWGWDPKETVSFITWILYAAYLHARATAGWRDHKAAWINILALATMIFNLFFINMVVSGLHSYAGLN</sequence>
<protein>
    <submittedName>
        <fullName evidence="9">Cytochrome c assembly membrane protein</fullName>
    </submittedName>
</protein>
<dbReference type="KEGG" id="chn:A605_02135"/>
<feature type="transmembrane region" description="Helical" evidence="7">
    <location>
        <begin position="289"/>
        <end position="307"/>
    </location>
</feature>
<proteinExistence type="predicted"/>
<feature type="transmembrane region" description="Helical" evidence="7">
    <location>
        <begin position="201"/>
        <end position="225"/>
    </location>
</feature>
<organism evidence="9 10">
    <name type="scientific">Corynebacterium halotolerans YIM 70093 = DSM 44683</name>
    <dbReference type="NCBI Taxonomy" id="1121362"/>
    <lineage>
        <taxon>Bacteria</taxon>
        <taxon>Bacillati</taxon>
        <taxon>Actinomycetota</taxon>
        <taxon>Actinomycetes</taxon>
        <taxon>Mycobacteriales</taxon>
        <taxon>Corynebacteriaceae</taxon>
        <taxon>Corynebacterium</taxon>
    </lineage>
</organism>
<feature type="region of interest" description="Disordered" evidence="6">
    <location>
        <begin position="57"/>
        <end position="86"/>
    </location>
</feature>
<feature type="transmembrane region" description="Helical" evidence="7">
    <location>
        <begin position="319"/>
        <end position="340"/>
    </location>
</feature>
<feature type="transmembrane region" description="Helical" evidence="7">
    <location>
        <begin position="163"/>
        <end position="181"/>
    </location>
</feature>
<dbReference type="PANTHER" id="PTHR30071">
    <property type="entry name" value="HEME EXPORTER PROTEIN C"/>
    <property type="match status" value="1"/>
</dbReference>
<keyword evidence="2 7" id="KW-0812">Transmembrane</keyword>
<dbReference type="NCBIfam" id="TIGR03144">
    <property type="entry name" value="cytochr_II_ccsB"/>
    <property type="match status" value="1"/>
</dbReference>
<feature type="transmembrane region" description="Helical" evidence="7">
    <location>
        <begin position="140"/>
        <end position="156"/>
    </location>
</feature>
<dbReference type="RefSeq" id="WP_015399864.1">
    <property type="nucleotide sequence ID" value="NC_020302.1"/>
</dbReference>
<gene>
    <name evidence="9" type="ORF">A605_02135</name>
</gene>
<feature type="compositionally biased region" description="Acidic residues" evidence="6">
    <location>
        <begin position="76"/>
        <end position="86"/>
    </location>
</feature>
<evidence type="ECO:0000256" key="3">
    <source>
        <dbReference type="ARBA" id="ARBA00022748"/>
    </source>
</evidence>
<reference evidence="9 10" key="1">
    <citation type="journal article" date="2012" name="Stand. Genomic Sci.">
        <title>Genome sequence of the halotolerant bacterium Corynebacterium halotolerans type strain YIM 70093(T) (= DSM 44683(T)).</title>
        <authorList>
            <person name="Ruckert C."/>
            <person name="Albersmeier A."/>
            <person name="Al-Dilaimi A."/>
            <person name="Niehaus K."/>
            <person name="Szczepanowski R."/>
            <person name="Kalinowski J."/>
        </authorList>
    </citation>
    <scope>NUCLEOTIDE SEQUENCE [LARGE SCALE GENOMIC DNA]</scope>
    <source>
        <strain evidence="9">YIM 70093</strain>
    </source>
</reference>
<evidence type="ECO:0000256" key="1">
    <source>
        <dbReference type="ARBA" id="ARBA00004141"/>
    </source>
</evidence>
<dbReference type="HOGENOM" id="CLU_049710_0_1_11"/>
<accession>M1P469</accession>
<dbReference type="AlphaFoldDB" id="M1P469"/>